<name>A0A210QK16_MIZYE</name>
<dbReference type="EMBL" id="NEDP02003256">
    <property type="protein sequence ID" value="OWF49097.1"/>
    <property type="molecule type" value="Genomic_DNA"/>
</dbReference>
<accession>A0A210QK16</accession>
<dbReference type="AlphaFoldDB" id="A0A210QK16"/>
<evidence type="ECO:0000313" key="1">
    <source>
        <dbReference type="EMBL" id="OWF49097.1"/>
    </source>
</evidence>
<dbReference type="Proteomes" id="UP000242188">
    <property type="component" value="Unassembled WGS sequence"/>
</dbReference>
<gene>
    <name evidence="1" type="ORF">KP79_PYT20671</name>
</gene>
<protein>
    <submittedName>
        <fullName evidence="1">Uncharacterized protein</fullName>
    </submittedName>
</protein>
<reference evidence="1 2" key="1">
    <citation type="journal article" date="2017" name="Nat. Ecol. Evol.">
        <title>Scallop genome provides insights into evolution of bilaterian karyotype and development.</title>
        <authorList>
            <person name="Wang S."/>
            <person name="Zhang J."/>
            <person name="Jiao W."/>
            <person name="Li J."/>
            <person name="Xun X."/>
            <person name="Sun Y."/>
            <person name="Guo X."/>
            <person name="Huan P."/>
            <person name="Dong B."/>
            <person name="Zhang L."/>
            <person name="Hu X."/>
            <person name="Sun X."/>
            <person name="Wang J."/>
            <person name="Zhao C."/>
            <person name="Wang Y."/>
            <person name="Wang D."/>
            <person name="Huang X."/>
            <person name="Wang R."/>
            <person name="Lv J."/>
            <person name="Li Y."/>
            <person name="Zhang Z."/>
            <person name="Liu B."/>
            <person name="Lu W."/>
            <person name="Hui Y."/>
            <person name="Liang J."/>
            <person name="Zhou Z."/>
            <person name="Hou R."/>
            <person name="Li X."/>
            <person name="Liu Y."/>
            <person name="Li H."/>
            <person name="Ning X."/>
            <person name="Lin Y."/>
            <person name="Zhao L."/>
            <person name="Xing Q."/>
            <person name="Dou J."/>
            <person name="Li Y."/>
            <person name="Mao J."/>
            <person name="Guo H."/>
            <person name="Dou H."/>
            <person name="Li T."/>
            <person name="Mu C."/>
            <person name="Jiang W."/>
            <person name="Fu Q."/>
            <person name="Fu X."/>
            <person name="Miao Y."/>
            <person name="Liu J."/>
            <person name="Yu Q."/>
            <person name="Li R."/>
            <person name="Liao H."/>
            <person name="Li X."/>
            <person name="Kong Y."/>
            <person name="Jiang Z."/>
            <person name="Chourrout D."/>
            <person name="Li R."/>
            <person name="Bao Z."/>
        </authorList>
    </citation>
    <scope>NUCLEOTIDE SEQUENCE [LARGE SCALE GENOMIC DNA]</scope>
    <source>
        <strain evidence="1 2">PY_sf001</strain>
    </source>
</reference>
<proteinExistence type="predicted"/>
<organism evidence="1 2">
    <name type="scientific">Mizuhopecten yessoensis</name>
    <name type="common">Japanese scallop</name>
    <name type="synonym">Patinopecten yessoensis</name>
    <dbReference type="NCBI Taxonomy" id="6573"/>
    <lineage>
        <taxon>Eukaryota</taxon>
        <taxon>Metazoa</taxon>
        <taxon>Spiralia</taxon>
        <taxon>Lophotrochozoa</taxon>
        <taxon>Mollusca</taxon>
        <taxon>Bivalvia</taxon>
        <taxon>Autobranchia</taxon>
        <taxon>Pteriomorphia</taxon>
        <taxon>Pectinida</taxon>
        <taxon>Pectinoidea</taxon>
        <taxon>Pectinidae</taxon>
        <taxon>Mizuhopecten</taxon>
    </lineage>
</organism>
<evidence type="ECO:0000313" key="2">
    <source>
        <dbReference type="Proteomes" id="UP000242188"/>
    </source>
</evidence>
<keyword evidence="2" id="KW-1185">Reference proteome</keyword>
<sequence length="90" mass="10585">MMSQVSNKLHELSNKFDQLSIDHFRIFLTLPDCLRRQDPTCLVHRNSHYNSFELKNVLSSVTTGAAERTRKCLSCSYRQLKMNFRTEEMS</sequence>
<comment type="caution">
    <text evidence="1">The sequence shown here is derived from an EMBL/GenBank/DDBJ whole genome shotgun (WGS) entry which is preliminary data.</text>
</comment>